<dbReference type="GO" id="GO:0046872">
    <property type="term" value="F:metal ion binding"/>
    <property type="evidence" value="ECO:0007669"/>
    <property type="project" value="UniProtKB-KW"/>
</dbReference>
<dbReference type="InterPro" id="IPR019832">
    <property type="entry name" value="Mn/Fe_SOD_C"/>
</dbReference>
<organism evidence="7 8">
    <name type="scientific">Sorangium cellulosum</name>
    <name type="common">Polyangium cellulosum</name>
    <dbReference type="NCBI Taxonomy" id="56"/>
    <lineage>
        <taxon>Bacteria</taxon>
        <taxon>Pseudomonadati</taxon>
        <taxon>Myxococcota</taxon>
        <taxon>Polyangia</taxon>
        <taxon>Polyangiales</taxon>
        <taxon>Polyangiaceae</taxon>
        <taxon>Sorangium</taxon>
    </lineage>
</organism>
<comment type="caution">
    <text evidence="7">The sequence shown here is derived from an EMBL/GenBank/DDBJ whole genome shotgun (WGS) entry which is preliminary data.</text>
</comment>
<gene>
    <name evidence="7" type="ORF">BE04_33155</name>
</gene>
<evidence type="ECO:0000256" key="3">
    <source>
        <dbReference type="ARBA" id="ARBA00022723"/>
    </source>
</evidence>
<dbReference type="GO" id="GO:0004784">
    <property type="term" value="F:superoxide dismutase activity"/>
    <property type="evidence" value="ECO:0007669"/>
    <property type="project" value="UniProtKB-EC"/>
</dbReference>
<evidence type="ECO:0000259" key="6">
    <source>
        <dbReference type="Pfam" id="PF02777"/>
    </source>
</evidence>
<dbReference type="InterPro" id="IPR036324">
    <property type="entry name" value="Mn/Fe_SOD_N_sf"/>
</dbReference>
<feature type="binding site" evidence="5">
    <location>
        <position position="27"/>
    </location>
    <ligand>
        <name>Mn(2+)</name>
        <dbReference type="ChEBI" id="CHEBI:29035"/>
    </ligand>
</feature>
<accession>A0A150PCG8</accession>
<feature type="binding site" evidence="5">
    <location>
        <position position="163"/>
    </location>
    <ligand>
        <name>Mn(2+)</name>
        <dbReference type="ChEBI" id="CHEBI:29035"/>
    </ligand>
</feature>
<dbReference type="Gene3D" id="3.55.40.20">
    <property type="entry name" value="Iron/manganese superoxide dismutase, C-terminal domain"/>
    <property type="match status" value="1"/>
</dbReference>
<comment type="similarity">
    <text evidence="1">Belongs to the iron/manganese superoxide dismutase family.</text>
</comment>
<dbReference type="SUPFAM" id="SSF54719">
    <property type="entry name" value="Fe,Mn superoxide dismutase (SOD), C-terminal domain"/>
    <property type="match status" value="1"/>
</dbReference>
<feature type="binding site" evidence="5">
    <location>
        <position position="77"/>
    </location>
    <ligand>
        <name>Mn(2+)</name>
        <dbReference type="ChEBI" id="CHEBI:29035"/>
    </ligand>
</feature>
<dbReference type="EC" id="1.15.1.1" evidence="2"/>
<evidence type="ECO:0000313" key="8">
    <source>
        <dbReference type="Proteomes" id="UP000075604"/>
    </source>
</evidence>
<dbReference type="PANTHER" id="PTHR11404">
    <property type="entry name" value="SUPEROXIDE DISMUTASE 2"/>
    <property type="match status" value="1"/>
</dbReference>
<sequence length="202" mass="22799">MAREPKNFDHLLGGNAKGLSDLQLKAHFTLYQGYVKKLNEIWEQLGKADRSAPNYSYNAYSELKRREPVAFNGTVLHELYFENIGSGSTQPSDQTRQLIEASFGSFGDWLADAKAALLSAHGWTVLVYDYQEKKLFNNLIRTEHDVGLFANTHIMVAIDAWEHAYFADYQTKKADYVANVLSGLNWDVINARLQQIGPHTAA</sequence>
<dbReference type="AlphaFoldDB" id="A0A150PCG8"/>
<evidence type="ECO:0000256" key="4">
    <source>
        <dbReference type="ARBA" id="ARBA00023002"/>
    </source>
</evidence>
<evidence type="ECO:0000256" key="5">
    <source>
        <dbReference type="PIRSR" id="PIRSR000349-1"/>
    </source>
</evidence>
<evidence type="ECO:0000313" key="7">
    <source>
        <dbReference type="EMBL" id="KYF53355.1"/>
    </source>
</evidence>
<dbReference type="InterPro" id="IPR019833">
    <property type="entry name" value="Mn/Fe_SOD_BS"/>
</dbReference>
<evidence type="ECO:0000256" key="1">
    <source>
        <dbReference type="ARBA" id="ARBA00008714"/>
    </source>
</evidence>
<protein>
    <recommendedName>
        <fullName evidence="2">superoxide dismutase</fullName>
        <ecNumber evidence="2">1.15.1.1</ecNumber>
    </recommendedName>
</protein>
<feature type="binding site" evidence="5">
    <location>
        <position position="159"/>
    </location>
    <ligand>
        <name>Mn(2+)</name>
        <dbReference type="ChEBI" id="CHEBI:29035"/>
    </ligand>
</feature>
<reference evidence="7 8" key="1">
    <citation type="submission" date="2014-02" db="EMBL/GenBank/DDBJ databases">
        <title>The small core and large imbalanced accessory genome model reveals a collaborative survival strategy of Sorangium cellulosum strains in nature.</title>
        <authorList>
            <person name="Han K."/>
            <person name="Peng R."/>
            <person name="Blom J."/>
            <person name="Li Y.-Z."/>
        </authorList>
    </citation>
    <scope>NUCLEOTIDE SEQUENCE [LARGE SCALE GENOMIC DNA]</scope>
    <source>
        <strain evidence="7 8">So0157-18</strain>
    </source>
</reference>
<dbReference type="PIRSF" id="PIRSF000349">
    <property type="entry name" value="SODismutase"/>
    <property type="match status" value="1"/>
</dbReference>
<dbReference type="InterPro" id="IPR036314">
    <property type="entry name" value="SOD_C_sf"/>
</dbReference>
<dbReference type="InterPro" id="IPR001189">
    <property type="entry name" value="Mn/Fe_SOD"/>
</dbReference>
<dbReference type="EMBL" id="JELX01003069">
    <property type="protein sequence ID" value="KYF53355.1"/>
    <property type="molecule type" value="Genomic_DNA"/>
</dbReference>
<dbReference type="Proteomes" id="UP000075604">
    <property type="component" value="Unassembled WGS sequence"/>
</dbReference>
<dbReference type="SUPFAM" id="SSF46609">
    <property type="entry name" value="Fe,Mn superoxide dismutase (SOD), N-terminal domain"/>
    <property type="match status" value="1"/>
</dbReference>
<dbReference type="Pfam" id="PF02777">
    <property type="entry name" value="Sod_Fe_C"/>
    <property type="match status" value="1"/>
</dbReference>
<dbReference type="PROSITE" id="PS00088">
    <property type="entry name" value="SOD_MN"/>
    <property type="match status" value="1"/>
</dbReference>
<name>A0A150PCG8_SORCE</name>
<feature type="domain" description="Manganese/iron superoxide dismutase C-terminal" evidence="6">
    <location>
        <begin position="92"/>
        <end position="192"/>
    </location>
</feature>
<keyword evidence="4" id="KW-0560">Oxidoreductase</keyword>
<evidence type="ECO:0000256" key="2">
    <source>
        <dbReference type="ARBA" id="ARBA00012682"/>
    </source>
</evidence>
<dbReference type="PANTHER" id="PTHR11404:SF6">
    <property type="entry name" value="SUPEROXIDE DISMUTASE [MN], MITOCHONDRIAL"/>
    <property type="match status" value="1"/>
</dbReference>
<keyword evidence="3 5" id="KW-0479">Metal-binding</keyword>
<dbReference type="InterPro" id="IPR050265">
    <property type="entry name" value="Fe/Mn_Superoxide_Dismutase"/>
</dbReference>
<proteinExistence type="inferred from homology"/>